<evidence type="ECO:0008006" key="2">
    <source>
        <dbReference type="Google" id="ProtNLM"/>
    </source>
</evidence>
<dbReference type="EMBL" id="CABO01000019">
    <property type="protein sequence ID" value="CBI01493.1"/>
    <property type="molecule type" value="Genomic_DNA"/>
</dbReference>
<evidence type="ECO:0000313" key="1">
    <source>
        <dbReference type="EMBL" id="CBI01493.1"/>
    </source>
</evidence>
<dbReference type="AlphaFoldDB" id="E6Q2T3"/>
<name>E6Q2T3_9ZZZZ</name>
<comment type="caution">
    <text evidence="1">The sequence shown here is derived from an EMBL/GenBank/DDBJ whole genome shotgun (WGS) entry which is preliminary data.</text>
</comment>
<gene>
    <name evidence="1" type="ORF">CARN4_1814</name>
</gene>
<accession>E6Q2T3</accession>
<sequence>MFRNILVTMVAITLCGCSTHALDRQNLLTALRRHFAGKGKTICTDQFSLPATQDVTYGGANAQLIALSKVGLVSVKERVTVEAFGMKTSTDSYALTPVARTSANVHIGKRSDWGTGVEQHYTAFCYGTITPEKVSNIQKQQGPPIPGLNDTFVSADYSYSVDVRPWATNPSVRKAFPSIDDVVTNPQRTATAQFTQDANKDWVVQSDGLQGGVR</sequence>
<organism evidence="1">
    <name type="scientific">mine drainage metagenome</name>
    <dbReference type="NCBI Taxonomy" id="410659"/>
    <lineage>
        <taxon>unclassified sequences</taxon>
        <taxon>metagenomes</taxon>
        <taxon>ecological metagenomes</taxon>
    </lineage>
</organism>
<reference evidence="1" key="1">
    <citation type="submission" date="2009-10" db="EMBL/GenBank/DDBJ databases">
        <title>Diversity of trophic interactions inside an arsenic-rich microbial ecosystem.</title>
        <authorList>
            <person name="Bertin P.N."/>
            <person name="Heinrich-Salmeron A."/>
            <person name="Pelletier E."/>
            <person name="Goulhen-Chollet F."/>
            <person name="Arsene-Ploetze F."/>
            <person name="Gallien S."/>
            <person name="Calteau A."/>
            <person name="Vallenet D."/>
            <person name="Casiot C."/>
            <person name="Chane-Woon-Ming B."/>
            <person name="Giloteaux L."/>
            <person name="Barakat M."/>
            <person name="Bonnefoy V."/>
            <person name="Bruneel O."/>
            <person name="Chandler M."/>
            <person name="Cleiss J."/>
            <person name="Duran R."/>
            <person name="Elbaz-Poulichet F."/>
            <person name="Fonknechten N."/>
            <person name="Lauga B."/>
            <person name="Mornico D."/>
            <person name="Ortet P."/>
            <person name="Schaeffer C."/>
            <person name="Siguier P."/>
            <person name="Alexander Thil Smith A."/>
            <person name="Van Dorsselaer A."/>
            <person name="Weissenbach J."/>
            <person name="Medigue C."/>
            <person name="Le Paslier D."/>
        </authorList>
    </citation>
    <scope>NUCLEOTIDE SEQUENCE</scope>
</reference>
<dbReference type="PROSITE" id="PS51257">
    <property type="entry name" value="PROKAR_LIPOPROTEIN"/>
    <property type="match status" value="1"/>
</dbReference>
<proteinExistence type="predicted"/>
<protein>
    <recommendedName>
        <fullName evidence="2">Lipoprotein</fullName>
    </recommendedName>
</protein>